<gene>
    <name evidence="4" type="ORF">J3R73_002076</name>
</gene>
<sequence length="315" mass="34748">MAHQFCGADVSKARLDVEMLDPRGEVVRASFINDAAQIADFAALCREHGVELVVMEATGGYERLAFLLLWEAGIPCALANARSVRRFAEAMGVLEKTDRIDAGMIRRFAEVKQMRPDPPPSLAQQSLTALVRRLGQVTSDLVVQKQRRQITTDAKALASLDELIAFLKRQSRSLEGEIAGLIDEDPLWSHLGETFRSVKGVANRSIARLMADLPEIGTYSNRAIAKLVGLAPIARESGALEGKRHIRAGRAPVRSILFLVADIARRYDPGLKQFHQRLLDAKKPKMVIRIALARKLLVKLNAKARDARIAFANAT</sequence>
<dbReference type="PANTHER" id="PTHR33055">
    <property type="entry name" value="TRANSPOSASE FOR INSERTION SEQUENCE ELEMENT IS1111A"/>
    <property type="match status" value="1"/>
</dbReference>
<evidence type="ECO:0000259" key="2">
    <source>
        <dbReference type="Pfam" id="PF01548"/>
    </source>
</evidence>
<proteinExistence type="predicted"/>
<dbReference type="EMBL" id="JAUSVK010000001">
    <property type="protein sequence ID" value="MDQ0392284.1"/>
    <property type="molecule type" value="Genomic_DNA"/>
</dbReference>
<dbReference type="InterPro" id="IPR003346">
    <property type="entry name" value="Transposase_20"/>
</dbReference>
<feature type="domain" description="Transposase IS110-like N-terminal" evidence="2">
    <location>
        <begin position="6"/>
        <end position="147"/>
    </location>
</feature>
<evidence type="ECO:0000313" key="4">
    <source>
        <dbReference type="EMBL" id="MDQ0392284.1"/>
    </source>
</evidence>
<comment type="caution">
    <text evidence="4">The sequence shown here is derived from an EMBL/GenBank/DDBJ whole genome shotgun (WGS) entry which is preliminary data.</text>
</comment>
<protein>
    <submittedName>
        <fullName evidence="4">Transposase</fullName>
    </submittedName>
</protein>
<dbReference type="Pfam" id="PF02371">
    <property type="entry name" value="Transposase_20"/>
    <property type="match status" value="1"/>
</dbReference>
<dbReference type="RefSeq" id="WP_307425932.1">
    <property type="nucleotide sequence ID" value="NZ_JAUSVK010000001.1"/>
</dbReference>
<evidence type="ECO:0000256" key="1">
    <source>
        <dbReference type="SAM" id="Coils"/>
    </source>
</evidence>
<keyword evidence="5" id="KW-1185">Reference proteome</keyword>
<keyword evidence="1" id="KW-0175">Coiled coil</keyword>
<reference evidence="4 5" key="1">
    <citation type="submission" date="2023-07" db="EMBL/GenBank/DDBJ databases">
        <title>Genomic Encyclopedia of Type Strains, Phase IV (KMG-IV): sequencing the most valuable type-strain genomes for metagenomic binning, comparative biology and taxonomic classification.</title>
        <authorList>
            <person name="Goeker M."/>
        </authorList>
    </citation>
    <scope>NUCLEOTIDE SEQUENCE [LARGE SCALE GENOMIC DNA]</scope>
    <source>
        <strain evidence="4 5">DSM 5896</strain>
    </source>
</reference>
<dbReference type="Proteomes" id="UP001237448">
    <property type="component" value="Unassembled WGS sequence"/>
</dbReference>
<dbReference type="PANTHER" id="PTHR33055:SF13">
    <property type="entry name" value="TRANSPOSASE"/>
    <property type="match status" value="1"/>
</dbReference>
<evidence type="ECO:0000259" key="3">
    <source>
        <dbReference type="Pfam" id="PF02371"/>
    </source>
</evidence>
<name>A0ABU0FCF3_9HYPH</name>
<evidence type="ECO:0000313" key="5">
    <source>
        <dbReference type="Proteomes" id="UP001237448"/>
    </source>
</evidence>
<dbReference type="NCBIfam" id="NF033542">
    <property type="entry name" value="transpos_IS110"/>
    <property type="match status" value="1"/>
</dbReference>
<dbReference type="InterPro" id="IPR002525">
    <property type="entry name" value="Transp_IS110-like_N"/>
</dbReference>
<feature type="coiled-coil region" evidence="1">
    <location>
        <begin position="157"/>
        <end position="184"/>
    </location>
</feature>
<dbReference type="InterPro" id="IPR047650">
    <property type="entry name" value="Transpos_IS110"/>
</dbReference>
<accession>A0ABU0FCF3</accession>
<dbReference type="Pfam" id="PF01548">
    <property type="entry name" value="DEDD_Tnp_IS110"/>
    <property type="match status" value="1"/>
</dbReference>
<organism evidence="4 5">
    <name type="scientific">Labrys monachus</name>
    <dbReference type="NCBI Taxonomy" id="217067"/>
    <lineage>
        <taxon>Bacteria</taxon>
        <taxon>Pseudomonadati</taxon>
        <taxon>Pseudomonadota</taxon>
        <taxon>Alphaproteobacteria</taxon>
        <taxon>Hyphomicrobiales</taxon>
        <taxon>Xanthobacteraceae</taxon>
        <taxon>Labrys</taxon>
    </lineage>
</organism>
<feature type="domain" description="Transposase IS116/IS110/IS902 C-terminal" evidence="3">
    <location>
        <begin position="194"/>
        <end position="276"/>
    </location>
</feature>